<organism evidence="2 3">
    <name type="scientific">Sphingomonas yantingensis</name>
    <dbReference type="NCBI Taxonomy" id="1241761"/>
    <lineage>
        <taxon>Bacteria</taxon>
        <taxon>Pseudomonadati</taxon>
        <taxon>Pseudomonadota</taxon>
        <taxon>Alphaproteobacteria</taxon>
        <taxon>Sphingomonadales</taxon>
        <taxon>Sphingomonadaceae</taxon>
        <taxon>Sphingomonas</taxon>
    </lineage>
</organism>
<sequence length="202" mass="21650">MIERDLKRLQARSPKPGDVLPRNGRSGAPAIGATTRTPAADTDFQRYENAVMKRSGAMTLGLGADMQGMPFNHPEMRSYGETVIDLGGVQGNLQIDVSLANVFEMNIVGQTAISFGLGDWPTLAYERSGSPPTGVDIPVTLMITKGTGSLGFEVSVWAPRGSAPDTTAAGYYEFGFAYRHYPGANTAKVRGYPIILPPRPQT</sequence>
<evidence type="ECO:0000256" key="1">
    <source>
        <dbReference type="SAM" id="MobiDB-lite"/>
    </source>
</evidence>
<protein>
    <submittedName>
        <fullName evidence="2">Uncharacterized protein</fullName>
    </submittedName>
</protein>
<name>A0A7W9EJA5_9SPHN</name>
<comment type="caution">
    <text evidence="2">The sequence shown here is derived from an EMBL/GenBank/DDBJ whole genome shotgun (WGS) entry which is preliminary data.</text>
</comment>
<evidence type="ECO:0000313" key="2">
    <source>
        <dbReference type="EMBL" id="MBB5700017.1"/>
    </source>
</evidence>
<feature type="region of interest" description="Disordered" evidence="1">
    <location>
        <begin position="10"/>
        <end position="40"/>
    </location>
</feature>
<proteinExistence type="predicted"/>
<reference evidence="2 3" key="1">
    <citation type="submission" date="2020-08" db="EMBL/GenBank/DDBJ databases">
        <title>Genomic Encyclopedia of Type Strains, Phase IV (KMG-IV): sequencing the most valuable type-strain genomes for metagenomic binning, comparative biology and taxonomic classification.</title>
        <authorList>
            <person name="Goeker M."/>
        </authorList>
    </citation>
    <scope>NUCLEOTIDE SEQUENCE [LARGE SCALE GENOMIC DNA]</scope>
    <source>
        <strain evidence="2 3">DSM 27244</strain>
    </source>
</reference>
<dbReference type="RefSeq" id="WP_184030912.1">
    <property type="nucleotide sequence ID" value="NZ_JACIJJ010000007.1"/>
</dbReference>
<dbReference type="EMBL" id="JACIJJ010000007">
    <property type="protein sequence ID" value="MBB5700017.1"/>
    <property type="molecule type" value="Genomic_DNA"/>
</dbReference>
<evidence type="ECO:0000313" key="3">
    <source>
        <dbReference type="Proteomes" id="UP000557739"/>
    </source>
</evidence>
<gene>
    <name evidence="2" type="ORF">FHR19_003397</name>
</gene>
<keyword evidence="3" id="KW-1185">Reference proteome</keyword>
<dbReference type="AlphaFoldDB" id="A0A7W9EJA5"/>
<dbReference type="Proteomes" id="UP000557739">
    <property type="component" value="Unassembled WGS sequence"/>
</dbReference>
<accession>A0A7W9EJA5</accession>